<dbReference type="Gene3D" id="3.30.70.1350">
    <property type="entry name" value="Cation efflux protein, cytoplasmic domain"/>
    <property type="match status" value="1"/>
</dbReference>
<dbReference type="GeneID" id="84209401"/>
<dbReference type="HOGENOM" id="CLU_013430_3_3_6"/>
<dbReference type="FunFam" id="1.20.1510.10:FF:000006">
    <property type="entry name" value="Divalent cation efflux transporter"/>
    <property type="match status" value="1"/>
</dbReference>
<dbReference type="NCBIfam" id="TIGR01297">
    <property type="entry name" value="CDF"/>
    <property type="match status" value="1"/>
</dbReference>
<dbReference type="InterPro" id="IPR050291">
    <property type="entry name" value="CDF_Transporter"/>
</dbReference>
<dbReference type="OrthoDB" id="9806522at2"/>
<dbReference type="PANTHER" id="PTHR43840">
    <property type="entry name" value="MITOCHONDRIAL METAL TRANSPORTER 1-RELATED"/>
    <property type="match status" value="1"/>
</dbReference>
<evidence type="ECO:0000256" key="5">
    <source>
        <dbReference type="ARBA" id="ARBA00022692"/>
    </source>
</evidence>
<dbReference type="GO" id="GO:0008324">
    <property type="term" value="F:monoatomic cation transmembrane transporter activity"/>
    <property type="evidence" value="ECO:0007669"/>
    <property type="project" value="InterPro"/>
</dbReference>
<dbReference type="RefSeq" id="WP_004862864.1">
    <property type="nucleotide sequence ID" value="NZ_ASYY01000068.1"/>
</dbReference>
<keyword evidence="5 9" id="KW-0812">Transmembrane</keyword>
<keyword evidence="7 9" id="KW-1133">Transmembrane helix</keyword>
<evidence type="ECO:0000313" key="12">
    <source>
        <dbReference type="EMBL" id="ENV33674.1"/>
    </source>
</evidence>
<feature type="transmembrane region" description="Helical" evidence="9">
    <location>
        <begin position="131"/>
        <end position="151"/>
    </location>
</feature>
<dbReference type="Gene3D" id="1.20.1510.10">
    <property type="entry name" value="Cation efflux protein transmembrane domain"/>
    <property type="match status" value="1"/>
</dbReference>
<dbReference type="Proteomes" id="UP000013117">
    <property type="component" value="Unassembled WGS sequence"/>
</dbReference>
<organism evidence="12 13">
    <name type="scientific">Acinetobacter gerneri DSM 14967 = CIP 107464 = MTCC 9824</name>
    <dbReference type="NCBI Taxonomy" id="1120926"/>
    <lineage>
        <taxon>Bacteria</taxon>
        <taxon>Pseudomonadati</taxon>
        <taxon>Pseudomonadota</taxon>
        <taxon>Gammaproteobacteria</taxon>
        <taxon>Moraxellales</taxon>
        <taxon>Moraxellaceae</taxon>
        <taxon>Acinetobacter</taxon>
    </lineage>
</organism>
<evidence type="ECO:0000256" key="4">
    <source>
        <dbReference type="ARBA" id="ARBA00022496"/>
    </source>
</evidence>
<keyword evidence="6" id="KW-0862">Zinc</keyword>
<comment type="caution">
    <text evidence="12">The sequence shown here is derived from an EMBL/GenBank/DDBJ whole genome shotgun (WGS) entry which is preliminary data.</text>
</comment>
<accession>N8ZIU4</accession>
<dbReference type="InterPro" id="IPR002524">
    <property type="entry name" value="Cation_efflux"/>
</dbReference>
<dbReference type="GO" id="GO:0006826">
    <property type="term" value="P:iron ion transport"/>
    <property type="evidence" value="ECO:0007669"/>
    <property type="project" value="UniProtKB-KW"/>
</dbReference>
<dbReference type="STRING" id="202952.GCA_000747725_01165"/>
<keyword evidence="13" id="KW-1185">Reference proteome</keyword>
<evidence type="ECO:0000256" key="9">
    <source>
        <dbReference type="SAM" id="Phobius"/>
    </source>
</evidence>
<feature type="transmembrane region" description="Helical" evidence="9">
    <location>
        <begin position="53"/>
        <end position="74"/>
    </location>
</feature>
<dbReference type="GO" id="GO:0006829">
    <property type="term" value="P:zinc ion transport"/>
    <property type="evidence" value="ECO:0007669"/>
    <property type="project" value="UniProtKB-KW"/>
</dbReference>
<reference evidence="12 13" key="1">
    <citation type="submission" date="2013-02" db="EMBL/GenBank/DDBJ databases">
        <title>The Genome Sequence of Acinetobacter gerneri CIP 107464.</title>
        <authorList>
            <consortium name="The Broad Institute Genome Sequencing Platform"/>
            <consortium name="The Broad Institute Genome Sequencing Center for Infectious Disease"/>
            <person name="Cerqueira G."/>
            <person name="Feldgarden M."/>
            <person name="Courvalin P."/>
            <person name="Perichon B."/>
            <person name="Grillot-Courvalin C."/>
            <person name="Clermont D."/>
            <person name="Rocha E."/>
            <person name="Yoon E.-J."/>
            <person name="Nemec A."/>
            <person name="Walker B."/>
            <person name="Young S.K."/>
            <person name="Zeng Q."/>
            <person name="Gargeya S."/>
            <person name="Fitzgerald M."/>
            <person name="Haas B."/>
            <person name="Abouelleil A."/>
            <person name="Alvarado L."/>
            <person name="Arachchi H.M."/>
            <person name="Berlin A.M."/>
            <person name="Chapman S.B."/>
            <person name="Dewar J."/>
            <person name="Goldberg J."/>
            <person name="Griggs A."/>
            <person name="Gujja S."/>
            <person name="Hansen M."/>
            <person name="Howarth C."/>
            <person name="Imamovic A."/>
            <person name="Larimer J."/>
            <person name="McCowan C."/>
            <person name="Murphy C."/>
            <person name="Neiman D."/>
            <person name="Pearson M."/>
            <person name="Priest M."/>
            <person name="Roberts A."/>
            <person name="Saif S."/>
            <person name="Shea T."/>
            <person name="Sisk P."/>
            <person name="Sykes S."/>
            <person name="Wortman J."/>
            <person name="Nusbaum C."/>
            <person name="Birren B."/>
        </authorList>
    </citation>
    <scope>NUCLEOTIDE SEQUENCE [LARGE SCALE GENOMIC DNA]</scope>
    <source>
        <strain evidence="12 13">CIP 107464</strain>
    </source>
</reference>
<dbReference type="EMBL" id="APPN01000064">
    <property type="protein sequence ID" value="ENV33674.1"/>
    <property type="molecule type" value="Genomic_DNA"/>
</dbReference>
<name>N8ZIU4_9GAMM</name>
<evidence type="ECO:0000313" key="13">
    <source>
        <dbReference type="Proteomes" id="UP000013117"/>
    </source>
</evidence>
<feature type="transmembrane region" description="Helical" evidence="9">
    <location>
        <begin position="95"/>
        <end position="116"/>
    </location>
</feature>
<keyword evidence="3" id="KW-0813">Transport</keyword>
<dbReference type="SUPFAM" id="SSF161111">
    <property type="entry name" value="Cation efflux protein transmembrane domain-like"/>
    <property type="match status" value="1"/>
</dbReference>
<keyword evidence="6" id="KW-0864">Zinc transport</keyword>
<dbReference type="Pfam" id="PF16916">
    <property type="entry name" value="ZT_dimer"/>
    <property type="match status" value="1"/>
</dbReference>
<evidence type="ECO:0000256" key="1">
    <source>
        <dbReference type="ARBA" id="ARBA00004141"/>
    </source>
</evidence>
<dbReference type="PATRIC" id="fig|1120926.3.peg.1977"/>
<evidence type="ECO:0000256" key="8">
    <source>
        <dbReference type="ARBA" id="ARBA00023136"/>
    </source>
</evidence>
<sequence length="302" mass="33438">MNFYNTPTHHESHISPELRAKAASKSTWVSVIVNLFLSIGQILIGIFSKSQGLIADGVHTLSDLVADFIVLFANRHSQKDPDEDHPYGHYRFENAASFLLGLILLIVGLGMFWNAIQKILNPESIAQVHSIALYMAIVALIFKELLFRYMLNVAKKVKSSMLVANAWHARSDAASSLVVAIGIAGNMMGYPILDPIAALIVGLMIIKMGLQFGWTSLNDLMDRAVNNEEIEAIRQTFLATEGVLGIHQLRTRKMGDMIIVDAHLEISGELNVRQGHDIAVNARNNVMEKHDVIDVITHLDPI</sequence>
<gene>
    <name evidence="12" type="ORF">F960_02053</name>
</gene>
<dbReference type="InterPro" id="IPR036837">
    <property type="entry name" value="Cation_efflux_CTD_sf"/>
</dbReference>
<evidence type="ECO:0000256" key="6">
    <source>
        <dbReference type="ARBA" id="ARBA00022906"/>
    </source>
</evidence>
<evidence type="ECO:0000259" key="11">
    <source>
        <dbReference type="Pfam" id="PF16916"/>
    </source>
</evidence>
<keyword evidence="8 9" id="KW-0472">Membrane</keyword>
<evidence type="ECO:0000259" key="10">
    <source>
        <dbReference type="Pfam" id="PF01545"/>
    </source>
</evidence>
<dbReference type="PANTHER" id="PTHR43840:SF15">
    <property type="entry name" value="MITOCHONDRIAL METAL TRANSPORTER 1-RELATED"/>
    <property type="match status" value="1"/>
</dbReference>
<dbReference type="eggNOG" id="COG0053">
    <property type="taxonomic scope" value="Bacteria"/>
</dbReference>
<feature type="transmembrane region" description="Helical" evidence="9">
    <location>
        <begin position="28"/>
        <end position="47"/>
    </location>
</feature>
<dbReference type="InterPro" id="IPR058533">
    <property type="entry name" value="Cation_efflux_TM"/>
</dbReference>
<comment type="subcellular location">
    <subcellularLocation>
        <location evidence="1">Membrane</location>
        <topology evidence="1">Multi-pass membrane protein</topology>
    </subcellularLocation>
</comment>
<evidence type="ECO:0000256" key="2">
    <source>
        <dbReference type="ARBA" id="ARBA00010212"/>
    </source>
</evidence>
<dbReference type="InterPro" id="IPR027469">
    <property type="entry name" value="Cation_efflux_TMD_sf"/>
</dbReference>
<keyword evidence="6" id="KW-0406">Ion transport</keyword>
<feature type="transmembrane region" description="Helical" evidence="9">
    <location>
        <begin position="172"/>
        <end position="190"/>
    </location>
</feature>
<feature type="domain" description="Cation efflux protein transmembrane" evidence="10">
    <location>
        <begin position="28"/>
        <end position="221"/>
    </location>
</feature>
<comment type="similarity">
    <text evidence="2">Belongs to the cation diffusion facilitator (CDF) transporter (TC 2.A.4) family. FieF subfamily.</text>
</comment>
<dbReference type="GO" id="GO:0016020">
    <property type="term" value="C:membrane"/>
    <property type="evidence" value="ECO:0007669"/>
    <property type="project" value="UniProtKB-SubCell"/>
</dbReference>
<feature type="domain" description="Cation efflux protein cytoplasmic" evidence="11">
    <location>
        <begin position="226"/>
        <end position="301"/>
    </location>
</feature>
<dbReference type="AlphaFoldDB" id="N8ZIU4"/>
<feature type="transmembrane region" description="Helical" evidence="9">
    <location>
        <begin position="196"/>
        <end position="214"/>
    </location>
</feature>
<dbReference type="Pfam" id="PF01545">
    <property type="entry name" value="Cation_efflux"/>
    <property type="match status" value="1"/>
</dbReference>
<keyword evidence="4" id="KW-0410">Iron transport</keyword>
<protein>
    <submittedName>
        <fullName evidence="12">Uncharacterized protein</fullName>
    </submittedName>
</protein>
<keyword evidence="4" id="KW-0408">Iron</keyword>
<proteinExistence type="inferred from homology"/>
<dbReference type="SUPFAM" id="SSF160240">
    <property type="entry name" value="Cation efflux protein cytoplasmic domain-like"/>
    <property type="match status" value="1"/>
</dbReference>
<dbReference type="InterPro" id="IPR027470">
    <property type="entry name" value="Cation_efflux_CTD"/>
</dbReference>
<evidence type="ECO:0000256" key="7">
    <source>
        <dbReference type="ARBA" id="ARBA00022989"/>
    </source>
</evidence>
<evidence type="ECO:0000256" key="3">
    <source>
        <dbReference type="ARBA" id="ARBA00022448"/>
    </source>
</evidence>